<keyword evidence="2" id="KW-1185">Reference proteome</keyword>
<dbReference type="Proteomes" id="UP001620645">
    <property type="component" value="Unassembled WGS sequence"/>
</dbReference>
<dbReference type="Pfam" id="PF16672">
    <property type="entry name" value="LAMTOR5"/>
    <property type="match status" value="1"/>
</dbReference>
<proteinExistence type="predicted"/>
<dbReference type="Gene3D" id="3.30.450.30">
    <property type="entry name" value="Dynein light chain 2a, cytoplasmic"/>
    <property type="match status" value="1"/>
</dbReference>
<evidence type="ECO:0008006" key="3">
    <source>
        <dbReference type="Google" id="ProtNLM"/>
    </source>
</evidence>
<dbReference type="InterPro" id="IPR024135">
    <property type="entry name" value="LAMTOR5"/>
</dbReference>
<sequence length="128" mass="13276">MEKRMEEYADEIYSMQQERAVRGVLCTDSNGALLCARGSLAGPADDTDGRVAAHSAAVAAQLANLATALEPNAQPLAIVLSRSVDRLSPALSVTTTPMANNSTTPASATGDSKVLIKRSGPVTVALHK</sequence>
<comment type="caution">
    <text evidence="1">The sequence shown here is derived from an EMBL/GenBank/DDBJ whole genome shotgun (WGS) entry which is preliminary data.</text>
</comment>
<accession>A0ABD2HN29</accession>
<name>A0ABD2HN29_HETSC</name>
<reference evidence="1 2" key="1">
    <citation type="submission" date="2024-10" db="EMBL/GenBank/DDBJ databases">
        <authorList>
            <person name="Kim D."/>
        </authorList>
    </citation>
    <scope>NUCLEOTIDE SEQUENCE [LARGE SCALE GENOMIC DNA]</scope>
    <source>
        <strain evidence="1">Taebaek</strain>
    </source>
</reference>
<dbReference type="AlphaFoldDB" id="A0ABD2HN29"/>
<evidence type="ECO:0000313" key="2">
    <source>
        <dbReference type="Proteomes" id="UP001620645"/>
    </source>
</evidence>
<dbReference type="EMBL" id="JBICCN010000453">
    <property type="protein sequence ID" value="KAL3068164.1"/>
    <property type="molecule type" value="Genomic_DNA"/>
</dbReference>
<evidence type="ECO:0000313" key="1">
    <source>
        <dbReference type="EMBL" id="KAL3068164.1"/>
    </source>
</evidence>
<protein>
    <recommendedName>
        <fullName evidence="3">Late endosomal/lysosomal adaptor and MAPK and MTOR activator 5</fullName>
    </recommendedName>
</protein>
<organism evidence="1 2">
    <name type="scientific">Heterodera schachtii</name>
    <name type="common">Sugarbeet cyst nematode worm</name>
    <name type="synonym">Tylenchus schachtii</name>
    <dbReference type="NCBI Taxonomy" id="97005"/>
    <lineage>
        <taxon>Eukaryota</taxon>
        <taxon>Metazoa</taxon>
        <taxon>Ecdysozoa</taxon>
        <taxon>Nematoda</taxon>
        <taxon>Chromadorea</taxon>
        <taxon>Rhabditida</taxon>
        <taxon>Tylenchina</taxon>
        <taxon>Tylenchomorpha</taxon>
        <taxon>Tylenchoidea</taxon>
        <taxon>Heteroderidae</taxon>
        <taxon>Heteroderinae</taxon>
        <taxon>Heterodera</taxon>
    </lineage>
</organism>
<gene>
    <name evidence="1" type="ORF">niasHS_015767</name>
</gene>